<evidence type="ECO:0000313" key="3">
    <source>
        <dbReference type="Proteomes" id="UP001596996"/>
    </source>
</evidence>
<reference evidence="3" key="1">
    <citation type="journal article" date="2019" name="Int. J. Syst. Evol. Microbiol.">
        <title>The Global Catalogue of Microorganisms (GCM) 10K type strain sequencing project: providing services to taxonomists for standard genome sequencing and annotation.</title>
        <authorList>
            <consortium name="The Broad Institute Genomics Platform"/>
            <consortium name="The Broad Institute Genome Sequencing Center for Infectious Disease"/>
            <person name="Wu L."/>
            <person name="Ma J."/>
        </authorList>
    </citation>
    <scope>NUCLEOTIDE SEQUENCE [LARGE SCALE GENOMIC DNA]</scope>
    <source>
        <strain evidence="3">CCUG 61707</strain>
    </source>
</reference>
<evidence type="ECO:0000313" key="2">
    <source>
        <dbReference type="EMBL" id="MFD0966829.1"/>
    </source>
</evidence>
<sequence length="78" mass="8917">MKTAYKVLIFATFLSSSFSVLSNTLPVVSERIVDYVDNNSVKAEDISELDALNEEQLFYALTFKHREKLFDALAPKRK</sequence>
<dbReference type="EMBL" id="JBHTJN010000025">
    <property type="protein sequence ID" value="MFD0966829.1"/>
    <property type="molecule type" value="Genomic_DNA"/>
</dbReference>
<gene>
    <name evidence="2" type="ORF">ACFQ02_08285</name>
</gene>
<feature type="chain" id="PRO_5047383356" evidence="1">
    <location>
        <begin position="23"/>
        <end position="78"/>
    </location>
</feature>
<dbReference type="Proteomes" id="UP001596996">
    <property type="component" value="Unassembled WGS sequence"/>
</dbReference>
<accession>A0ABW3IBL2</accession>
<protein>
    <submittedName>
        <fullName evidence="2">Uncharacterized protein</fullName>
    </submittedName>
</protein>
<name>A0ABW3IBL2_9PAST</name>
<evidence type="ECO:0000256" key="1">
    <source>
        <dbReference type="SAM" id="SignalP"/>
    </source>
</evidence>
<dbReference type="RefSeq" id="WP_380821662.1">
    <property type="nucleotide sequence ID" value="NZ_JBHTJN010000025.1"/>
</dbReference>
<proteinExistence type="predicted"/>
<keyword evidence="1" id="KW-0732">Signal</keyword>
<feature type="signal peptide" evidence="1">
    <location>
        <begin position="1"/>
        <end position="22"/>
    </location>
</feature>
<comment type="caution">
    <text evidence="2">The sequence shown here is derived from an EMBL/GenBank/DDBJ whole genome shotgun (WGS) entry which is preliminary data.</text>
</comment>
<keyword evidence="3" id="KW-1185">Reference proteome</keyword>
<organism evidence="2 3">
    <name type="scientific">Seminibacterium arietis</name>
    <dbReference type="NCBI Taxonomy" id="1173502"/>
    <lineage>
        <taxon>Bacteria</taxon>
        <taxon>Pseudomonadati</taxon>
        <taxon>Pseudomonadota</taxon>
        <taxon>Gammaproteobacteria</taxon>
        <taxon>Pasteurellales</taxon>
        <taxon>Pasteurellaceae</taxon>
        <taxon>Seminibacterium</taxon>
    </lineage>
</organism>